<protein>
    <submittedName>
        <fullName evidence="2">Uncharacterized protein</fullName>
    </submittedName>
</protein>
<feature type="compositionally biased region" description="Basic and acidic residues" evidence="1">
    <location>
        <begin position="11"/>
        <end position="21"/>
    </location>
</feature>
<dbReference type="AlphaFoldDB" id="A0A1I6L5T6"/>
<feature type="region of interest" description="Disordered" evidence="1">
    <location>
        <begin position="38"/>
        <end position="61"/>
    </location>
</feature>
<proteinExistence type="predicted"/>
<organism evidence="2 3">
    <name type="scientific">Halomicrobium zhouii</name>
    <dbReference type="NCBI Taxonomy" id="767519"/>
    <lineage>
        <taxon>Archaea</taxon>
        <taxon>Methanobacteriati</taxon>
        <taxon>Methanobacteriota</taxon>
        <taxon>Stenosarchaea group</taxon>
        <taxon>Halobacteria</taxon>
        <taxon>Halobacteriales</taxon>
        <taxon>Haloarculaceae</taxon>
        <taxon>Halomicrobium</taxon>
    </lineage>
</organism>
<gene>
    <name evidence="2" type="ORF">SAMN05216559_2103</name>
</gene>
<dbReference type="EMBL" id="FOZK01000002">
    <property type="protein sequence ID" value="SFR98806.1"/>
    <property type="molecule type" value="Genomic_DNA"/>
</dbReference>
<dbReference type="Proteomes" id="UP000199062">
    <property type="component" value="Unassembled WGS sequence"/>
</dbReference>
<evidence type="ECO:0000256" key="1">
    <source>
        <dbReference type="SAM" id="MobiDB-lite"/>
    </source>
</evidence>
<reference evidence="2 3" key="1">
    <citation type="submission" date="2016-10" db="EMBL/GenBank/DDBJ databases">
        <authorList>
            <person name="de Groot N.N."/>
        </authorList>
    </citation>
    <scope>NUCLEOTIDE SEQUENCE [LARGE SCALE GENOMIC DNA]</scope>
    <source>
        <strain evidence="2 3">CGMCC 1.10457</strain>
    </source>
</reference>
<accession>A0A1I6L5T6</accession>
<name>A0A1I6L5T6_9EURY</name>
<evidence type="ECO:0000313" key="2">
    <source>
        <dbReference type="EMBL" id="SFR98806.1"/>
    </source>
</evidence>
<keyword evidence="3" id="KW-1185">Reference proteome</keyword>
<evidence type="ECO:0000313" key="3">
    <source>
        <dbReference type="Proteomes" id="UP000199062"/>
    </source>
</evidence>
<sequence length="61" mass="6911">MAMSPSTLHESVVETPRDEGLGTRVRSTLAEYLRLVSSRSDERSEATDEEVRNAIRAFERD</sequence>
<feature type="region of interest" description="Disordered" evidence="1">
    <location>
        <begin position="1"/>
        <end position="23"/>
    </location>
</feature>
<feature type="compositionally biased region" description="Basic and acidic residues" evidence="1">
    <location>
        <begin position="39"/>
        <end position="61"/>
    </location>
</feature>